<feature type="compositionally biased region" description="Low complexity" evidence="1">
    <location>
        <begin position="14"/>
        <end position="29"/>
    </location>
</feature>
<feature type="region of interest" description="Disordered" evidence="1">
    <location>
        <begin position="1"/>
        <end position="29"/>
    </location>
</feature>
<dbReference type="Proteomes" id="UP000269396">
    <property type="component" value="Unassembled WGS sequence"/>
</dbReference>
<evidence type="ECO:0000313" key="2">
    <source>
        <dbReference type="EMBL" id="VDO79265.1"/>
    </source>
</evidence>
<dbReference type="EMBL" id="UZAL01001754">
    <property type="protein sequence ID" value="VDO79265.1"/>
    <property type="molecule type" value="Genomic_DNA"/>
</dbReference>
<keyword evidence="3" id="KW-1185">Reference proteome</keyword>
<protein>
    <submittedName>
        <fullName evidence="2">Uncharacterized protein</fullName>
    </submittedName>
</protein>
<organism evidence="2 3">
    <name type="scientific">Schistosoma mattheei</name>
    <dbReference type="NCBI Taxonomy" id="31246"/>
    <lineage>
        <taxon>Eukaryota</taxon>
        <taxon>Metazoa</taxon>
        <taxon>Spiralia</taxon>
        <taxon>Lophotrochozoa</taxon>
        <taxon>Platyhelminthes</taxon>
        <taxon>Trematoda</taxon>
        <taxon>Digenea</taxon>
        <taxon>Strigeidida</taxon>
        <taxon>Schistosomatoidea</taxon>
        <taxon>Schistosomatidae</taxon>
        <taxon>Schistosoma</taxon>
    </lineage>
</organism>
<name>A0A183NHH2_9TREM</name>
<dbReference type="AlphaFoldDB" id="A0A183NHH2"/>
<evidence type="ECO:0000313" key="3">
    <source>
        <dbReference type="Proteomes" id="UP000269396"/>
    </source>
</evidence>
<reference evidence="2 3" key="1">
    <citation type="submission" date="2018-11" db="EMBL/GenBank/DDBJ databases">
        <authorList>
            <consortium name="Pathogen Informatics"/>
        </authorList>
    </citation>
    <scope>NUCLEOTIDE SEQUENCE [LARGE SCALE GENOMIC DNA]</scope>
    <source>
        <strain>Denwood</strain>
        <strain evidence="3">Zambia</strain>
    </source>
</reference>
<accession>A0A183NHH2</accession>
<proteinExistence type="predicted"/>
<evidence type="ECO:0000256" key="1">
    <source>
        <dbReference type="SAM" id="MobiDB-lite"/>
    </source>
</evidence>
<sequence>SNVSAKVNHRRPTSSTEDSSSVKPDSSFSSRSAAAFGFASLNSTLPPNPFHRPFPKPLCFKPKSNHDLLQSVIGSCTLI</sequence>
<gene>
    <name evidence="2" type="ORF">SMTD_LOCUS1558</name>
</gene>
<feature type="non-terminal residue" evidence="2">
    <location>
        <position position="1"/>
    </location>
</feature>